<feature type="active site" description="Proton acceptor" evidence="8">
    <location>
        <position position="196"/>
    </location>
</feature>
<feature type="site" description="Could be important to modulate the pK values of the two catalytic cysteine residues" evidence="8">
    <location>
        <position position="135"/>
    </location>
</feature>
<dbReference type="PANTHER" id="PTHR31689">
    <property type="entry name" value="DIAMINOPIMELATE EPIMERASE, CHLOROPLASTIC"/>
    <property type="match status" value="1"/>
</dbReference>
<dbReference type="Gene3D" id="3.10.310.10">
    <property type="entry name" value="Diaminopimelate Epimerase, Chain A, domain 1"/>
    <property type="match status" value="2"/>
</dbReference>
<evidence type="ECO:0000256" key="5">
    <source>
        <dbReference type="ARBA" id="ARBA00023154"/>
    </source>
</evidence>
<evidence type="ECO:0000256" key="8">
    <source>
        <dbReference type="HAMAP-Rule" id="MF_00197"/>
    </source>
</evidence>
<comment type="subcellular location">
    <subcellularLocation>
        <location evidence="8">Cytoplasm</location>
    </subcellularLocation>
</comment>
<feature type="binding site" evidence="8">
    <location>
        <begin position="72"/>
        <end position="73"/>
    </location>
    <ligand>
        <name>substrate</name>
    </ligand>
</feature>
<gene>
    <name evidence="8" type="primary">dapF</name>
    <name evidence="9" type="ORF">DBX24_06895</name>
</gene>
<dbReference type="Pfam" id="PF01678">
    <property type="entry name" value="DAP_epimerase"/>
    <property type="match status" value="2"/>
</dbReference>
<dbReference type="EC" id="5.1.1.7" evidence="3 8"/>
<dbReference type="GO" id="GO:0009089">
    <property type="term" value="P:lysine biosynthetic process via diaminopimelate"/>
    <property type="evidence" value="ECO:0007669"/>
    <property type="project" value="UniProtKB-UniRule"/>
</dbReference>
<dbReference type="KEGG" id="bcad:DBX24_06895"/>
<keyword evidence="10" id="KW-1185">Reference proteome</keyword>
<feature type="binding site" evidence="8">
    <location>
        <position position="11"/>
    </location>
    <ligand>
        <name>substrate</name>
    </ligand>
</feature>
<dbReference type="AlphaFoldDB" id="A0A6P1QY11"/>
<dbReference type="GO" id="GO:0005829">
    <property type="term" value="C:cytosol"/>
    <property type="evidence" value="ECO:0007669"/>
    <property type="project" value="TreeGrafter"/>
</dbReference>
<dbReference type="UniPathway" id="UPA00034">
    <property type="reaction ID" value="UER00025"/>
</dbReference>
<feature type="active site" description="Proton donor" evidence="8">
    <location>
        <position position="71"/>
    </location>
</feature>
<comment type="catalytic activity">
    <reaction evidence="7 8">
        <text>(2S,6S)-2,6-diaminopimelate = meso-2,6-diaminopimelate</text>
        <dbReference type="Rhea" id="RHEA:15393"/>
        <dbReference type="ChEBI" id="CHEBI:57609"/>
        <dbReference type="ChEBI" id="CHEBI:57791"/>
        <dbReference type="EC" id="5.1.1.7"/>
    </reaction>
</comment>
<evidence type="ECO:0000256" key="7">
    <source>
        <dbReference type="ARBA" id="ARBA00051712"/>
    </source>
</evidence>
<comment type="subunit">
    <text evidence="8">Homodimer.</text>
</comment>
<feature type="binding site" evidence="8">
    <location>
        <position position="167"/>
    </location>
    <ligand>
        <name>substrate</name>
    </ligand>
</feature>
<dbReference type="OrthoDB" id="9805408at2"/>
<dbReference type="NCBIfam" id="TIGR00652">
    <property type="entry name" value="DapF"/>
    <property type="match status" value="1"/>
</dbReference>
<keyword evidence="4 8" id="KW-0028">Amino-acid biosynthesis</keyword>
<evidence type="ECO:0000256" key="6">
    <source>
        <dbReference type="ARBA" id="ARBA00023235"/>
    </source>
</evidence>
<feature type="binding site" evidence="8">
    <location>
        <position position="62"/>
    </location>
    <ligand>
        <name>substrate</name>
    </ligand>
</feature>
<proteinExistence type="inferred from homology"/>
<evidence type="ECO:0000256" key="3">
    <source>
        <dbReference type="ARBA" id="ARBA00013080"/>
    </source>
</evidence>
<dbReference type="InterPro" id="IPR001653">
    <property type="entry name" value="DAP_epimerase_DapF"/>
</dbReference>
<dbReference type="HAMAP" id="MF_00197">
    <property type="entry name" value="DAP_epimerase"/>
    <property type="match status" value="1"/>
</dbReference>
<dbReference type="PROSITE" id="PS01326">
    <property type="entry name" value="DAP_EPIMERASE"/>
    <property type="match status" value="1"/>
</dbReference>
<protein>
    <recommendedName>
        <fullName evidence="3 8">Diaminopimelate epimerase</fullName>
        <shortName evidence="8">DAP epimerase</shortName>
        <ecNumber evidence="3 8">5.1.1.7</ecNumber>
    </recommendedName>
    <alternativeName>
        <fullName evidence="8">PLP-independent amino acid racemase</fullName>
    </alternativeName>
</protein>
<dbReference type="InterPro" id="IPR018510">
    <property type="entry name" value="DAP_epimerase_AS"/>
</dbReference>
<dbReference type="SUPFAM" id="SSF54506">
    <property type="entry name" value="Diaminopimelate epimerase-like"/>
    <property type="match status" value="2"/>
</dbReference>
<feature type="site" description="Could be important to modulate the pK values of the two catalytic cysteine residues" evidence="8">
    <location>
        <position position="186"/>
    </location>
</feature>
<dbReference type="PANTHER" id="PTHR31689:SF0">
    <property type="entry name" value="DIAMINOPIMELATE EPIMERASE"/>
    <property type="match status" value="1"/>
</dbReference>
<keyword evidence="6 8" id="KW-0413">Isomerase</keyword>
<feature type="binding site" evidence="8">
    <location>
        <begin position="197"/>
        <end position="198"/>
    </location>
    <ligand>
        <name>substrate</name>
    </ligand>
</feature>
<accession>A0A6P1QY11</accession>
<sequence>MKFYKYQGTGNDFVMIDNRNQTFPKEQKYIERLCNRRFGIGADGLILLEEDHTADFRMLYYNSDGNESTMCGNGGRCIVAFAHFLNIFEHKTTFNAIDGLHEAEINNGLIKLKMIDVQEIKTDGEAFVLNTGSPHFVKYVQNLEGYNVFQNGYNIRNSKTYQKEGINVNFVEELEGNARLFVRTYERGVEDETFSCGTGATAAALTYIQQHKVAAIEVKVLGGNLKVYAEQYGSSFQNIWLEGPAQQVFCGEINE</sequence>
<comment type="function">
    <text evidence="8">Catalyzes the stereoinversion of LL-2,6-diaminopimelate (L,L-DAP) to meso-diaminopimelate (meso-DAP), a precursor of L-lysine and an essential component of the bacterial peptidoglycan.</text>
</comment>
<evidence type="ECO:0000256" key="4">
    <source>
        <dbReference type="ARBA" id="ARBA00022605"/>
    </source>
</evidence>
<evidence type="ECO:0000313" key="9">
    <source>
        <dbReference type="EMBL" id="QHN65624.1"/>
    </source>
</evidence>
<keyword evidence="5 8" id="KW-0457">Lysine biosynthesis</keyword>
<dbReference type="Proteomes" id="UP000464318">
    <property type="component" value="Chromosome"/>
</dbReference>
<dbReference type="RefSeq" id="WP_120489371.1">
    <property type="nucleotide sequence ID" value="NZ_CP029149.1"/>
</dbReference>
<keyword evidence="8" id="KW-0963">Cytoplasm</keyword>
<comment type="caution">
    <text evidence="8">Lacks conserved residue(s) required for the propagation of feature annotation.</text>
</comment>
<evidence type="ECO:0000313" key="10">
    <source>
        <dbReference type="Proteomes" id="UP000464318"/>
    </source>
</evidence>
<comment type="similarity">
    <text evidence="2 8">Belongs to the diaminopimelate epimerase family.</text>
</comment>
<evidence type="ECO:0000256" key="1">
    <source>
        <dbReference type="ARBA" id="ARBA00005196"/>
    </source>
</evidence>
<dbReference type="EMBL" id="CP029149">
    <property type="protein sequence ID" value="QHN65624.1"/>
    <property type="molecule type" value="Genomic_DNA"/>
</dbReference>
<organism evidence="9 10">
    <name type="scientific">Bergeyella cardium</name>
    <dbReference type="NCBI Taxonomy" id="1585976"/>
    <lineage>
        <taxon>Bacteria</taxon>
        <taxon>Pseudomonadati</taxon>
        <taxon>Bacteroidota</taxon>
        <taxon>Flavobacteriia</taxon>
        <taxon>Flavobacteriales</taxon>
        <taxon>Weeksellaceae</taxon>
        <taxon>Bergeyella</taxon>
    </lineage>
</organism>
<feature type="binding site" evidence="8">
    <location>
        <begin position="186"/>
        <end position="187"/>
    </location>
    <ligand>
        <name>substrate</name>
    </ligand>
</feature>
<reference evidence="9 10" key="1">
    <citation type="submission" date="2018-04" db="EMBL/GenBank/DDBJ databases">
        <title>Characteristic and Complete Genome Sequencing of A Novel Member of Infective Endocarditis Causative Bacteria: Bergeyella cardium QL-PH.</title>
        <authorList>
            <person name="Pan H."/>
            <person name="Sun E."/>
            <person name="Zhang Y."/>
        </authorList>
    </citation>
    <scope>NUCLEOTIDE SEQUENCE [LARGE SCALE GENOMIC DNA]</scope>
    <source>
        <strain evidence="9 10">HPQL</strain>
    </source>
</reference>
<dbReference type="GO" id="GO:0008837">
    <property type="term" value="F:diaminopimelate epimerase activity"/>
    <property type="evidence" value="ECO:0007669"/>
    <property type="project" value="UniProtKB-UniRule"/>
</dbReference>
<evidence type="ECO:0000256" key="2">
    <source>
        <dbReference type="ARBA" id="ARBA00010219"/>
    </source>
</evidence>
<comment type="pathway">
    <text evidence="1 8">Amino-acid biosynthesis; L-lysine biosynthesis via DAP pathway; DL-2,6-diaminopimelate from LL-2,6-diaminopimelate: step 1/1.</text>
</comment>
<name>A0A6P1QY11_9FLAO</name>